<accession>A0A397DW81</accession>
<evidence type="ECO:0000259" key="1">
    <source>
        <dbReference type="Pfam" id="PF24906"/>
    </source>
</evidence>
<dbReference type="VEuPathDB" id="FungiDB:H257_00801"/>
<dbReference type="InterPro" id="IPR056866">
    <property type="entry name" value="Znf_WRKY19"/>
</dbReference>
<sequence>MEFSYPLVPISSIHNDQVVNDDLNDLWDTTLKPFHQFEGIVDNSPCSEQTLLPSFFAIESTEYEQPDASSFKHEALDMESLLPSQLPNDSLEPMAFNPQNMTHVLNHFPELHPMDGSFLRSAFENLDGLPNTHSPRGTLPSMTHDSPTAATIYPTALSAISLVGHLSPHMKSHHMPDSPPTSATGLCQVPQCGRRIRSKGFCKAHGGGRKCTLPGCNKSAQNGEFCIGHGGGKQCAHLGCPKAAQSHGLCKAHGGGARCKHQHCMKSSQGGGYCRAHGGGKRCQAEHCTKGAQRGNFCATHGGFRNCQIDGCVRTDRGGGYCEVHRRDKLCTVTGCKKLSKTNGLCTVHLRRVDKEVKKQAKNHQAIANAGQAAQQCVMLPVGMVFSV</sequence>
<dbReference type="EMBL" id="QUSZ01005893">
    <property type="protein sequence ID" value="RHY07816.1"/>
    <property type="molecule type" value="Genomic_DNA"/>
</dbReference>
<dbReference type="Proteomes" id="UP000266196">
    <property type="component" value="Unassembled WGS sequence"/>
</dbReference>
<comment type="caution">
    <text evidence="6">The sequence shown here is derived from an EMBL/GenBank/DDBJ whole genome shotgun (WGS) entry which is preliminary data.</text>
</comment>
<dbReference type="EMBL" id="QUTB01004907">
    <property type="protein sequence ID" value="RHY58927.1"/>
    <property type="molecule type" value="Genomic_DNA"/>
</dbReference>
<dbReference type="AlphaFoldDB" id="A0A397DW81"/>
<dbReference type="PANTHER" id="PTHR31827">
    <property type="entry name" value="EMB|CAB89363.1"/>
    <property type="match status" value="1"/>
</dbReference>
<evidence type="ECO:0000313" key="12">
    <source>
        <dbReference type="Proteomes" id="UP000266239"/>
    </source>
</evidence>
<feature type="domain" description="WRKY19-like zinc finger" evidence="1">
    <location>
        <begin position="232"/>
        <end position="255"/>
    </location>
</feature>
<dbReference type="Proteomes" id="UP000265716">
    <property type="component" value="Unassembled WGS sequence"/>
</dbReference>
<evidence type="ECO:0000313" key="15">
    <source>
        <dbReference type="Proteomes" id="UP000286510"/>
    </source>
</evidence>
<dbReference type="EMBL" id="QUTE01019388">
    <property type="protein sequence ID" value="RHY87239.1"/>
    <property type="molecule type" value="Genomic_DNA"/>
</dbReference>
<dbReference type="Proteomes" id="UP000266239">
    <property type="component" value="Unassembled WGS sequence"/>
</dbReference>
<dbReference type="EMBL" id="QUTF01015998">
    <property type="protein sequence ID" value="RHZ07976.1"/>
    <property type="molecule type" value="Genomic_DNA"/>
</dbReference>
<evidence type="ECO:0000313" key="2">
    <source>
        <dbReference type="EMBL" id="RHX96480.1"/>
    </source>
</evidence>
<evidence type="ECO:0000313" key="8">
    <source>
        <dbReference type="EMBL" id="RHZ07976.1"/>
    </source>
</evidence>
<dbReference type="Proteomes" id="UP000265427">
    <property type="component" value="Unassembled WGS sequence"/>
</dbReference>
<evidence type="ECO:0000313" key="5">
    <source>
        <dbReference type="EMBL" id="RHY58927.1"/>
    </source>
</evidence>
<dbReference type="EMBL" id="QUTC01005425">
    <property type="protein sequence ID" value="RHY58178.1"/>
    <property type="molecule type" value="Genomic_DNA"/>
</dbReference>
<evidence type="ECO:0000313" key="4">
    <source>
        <dbReference type="EMBL" id="RHY58178.1"/>
    </source>
</evidence>
<organism evidence="6 13">
    <name type="scientific">Aphanomyces astaci</name>
    <name type="common">Crayfish plague agent</name>
    <dbReference type="NCBI Taxonomy" id="112090"/>
    <lineage>
        <taxon>Eukaryota</taxon>
        <taxon>Sar</taxon>
        <taxon>Stramenopiles</taxon>
        <taxon>Oomycota</taxon>
        <taxon>Saprolegniomycetes</taxon>
        <taxon>Saprolegniales</taxon>
        <taxon>Verrucalvaceae</taxon>
        <taxon>Aphanomyces</taxon>
    </lineage>
</organism>
<feature type="domain" description="WRKY19-like zinc finger" evidence="1">
    <location>
        <begin position="208"/>
        <end position="231"/>
    </location>
</feature>
<evidence type="ECO:0000313" key="11">
    <source>
        <dbReference type="Proteomes" id="UP000266196"/>
    </source>
</evidence>
<protein>
    <recommendedName>
        <fullName evidence="1">WRKY19-like zinc finger domain-containing protein</fullName>
    </recommendedName>
</protein>
<dbReference type="Proteomes" id="UP000266643">
    <property type="component" value="Unassembled WGS sequence"/>
</dbReference>
<evidence type="ECO:0000313" key="13">
    <source>
        <dbReference type="Proteomes" id="UP000266643"/>
    </source>
</evidence>
<evidence type="ECO:0000313" key="9">
    <source>
        <dbReference type="Proteomes" id="UP000265427"/>
    </source>
</evidence>
<dbReference type="EMBL" id="QUTA01013390">
    <property type="protein sequence ID" value="RHX96480.1"/>
    <property type="molecule type" value="Genomic_DNA"/>
</dbReference>
<proteinExistence type="predicted"/>
<name>A0A397DW81_APHAT</name>
<evidence type="ECO:0000313" key="7">
    <source>
        <dbReference type="EMBL" id="RHY87239.1"/>
    </source>
</evidence>
<evidence type="ECO:0000313" key="14">
    <source>
        <dbReference type="Proteomes" id="UP000283543"/>
    </source>
</evidence>
<evidence type="ECO:0000313" key="10">
    <source>
        <dbReference type="Proteomes" id="UP000265716"/>
    </source>
</evidence>
<dbReference type="PANTHER" id="PTHR31827:SF1">
    <property type="entry name" value="EMB|CAB89363.1"/>
    <property type="match status" value="1"/>
</dbReference>
<evidence type="ECO:0000313" key="3">
    <source>
        <dbReference type="EMBL" id="RHY07816.1"/>
    </source>
</evidence>
<dbReference type="Pfam" id="PF24906">
    <property type="entry name" value="Zf_WRKY19"/>
    <property type="match status" value="3"/>
</dbReference>
<dbReference type="Proteomes" id="UP000283543">
    <property type="component" value="Unassembled WGS sequence"/>
</dbReference>
<reference evidence="9 10" key="1">
    <citation type="submission" date="2018-08" db="EMBL/GenBank/DDBJ databases">
        <title>Aphanomyces genome sequencing and annotation.</title>
        <authorList>
            <person name="Minardi D."/>
            <person name="Oidtmann B."/>
            <person name="Van Der Giezen M."/>
            <person name="Studholme D.J."/>
        </authorList>
    </citation>
    <scope>NUCLEOTIDE SEQUENCE [LARGE SCALE GENOMIC DNA]</scope>
    <source>
        <strain evidence="7 11">197901</strain>
        <strain evidence="6 13">D2</strain>
        <strain evidence="8 15">FDL457</strain>
        <strain evidence="3 9">Kv</strain>
        <strain evidence="4 10">SA</strain>
        <strain evidence="5 14">Si</strain>
        <strain evidence="2 12">Yx</strain>
    </source>
</reference>
<feature type="domain" description="WRKY19-like zinc finger" evidence="1">
    <location>
        <begin position="280"/>
        <end position="303"/>
    </location>
</feature>
<dbReference type="EMBL" id="QUTD01003799">
    <property type="protein sequence ID" value="RHY71266.1"/>
    <property type="molecule type" value="Genomic_DNA"/>
</dbReference>
<gene>
    <name evidence="2" type="ORF">DYB25_001875</name>
    <name evidence="8" type="ORF">DYB26_000178</name>
    <name evidence="6" type="ORF">DYB30_001712</name>
    <name evidence="7" type="ORF">DYB31_000436</name>
    <name evidence="5" type="ORF">DYB34_000879</name>
    <name evidence="3" type="ORF">DYB36_002531</name>
    <name evidence="4" type="ORF">DYB38_000416</name>
</gene>
<dbReference type="Proteomes" id="UP000286510">
    <property type="component" value="Unassembled WGS sequence"/>
</dbReference>
<evidence type="ECO:0000313" key="6">
    <source>
        <dbReference type="EMBL" id="RHY71266.1"/>
    </source>
</evidence>